<dbReference type="SUPFAM" id="SSF56112">
    <property type="entry name" value="Protein kinase-like (PK-like)"/>
    <property type="match status" value="1"/>
</dbReference>
<keyword evidence="10" id="KW-0732">Signal</keyword>
<evidence type="ECO:0000256" key="8">
    <source>
        <dbReference type="ARBA" id="ARBA00022692"/>
    </source>
</evidence>
<dbReference type="SMART" id="SM00220">
    <property type="entry name" value="S_TKc"/>
    <property type="match status" value="1"/>
</dbReference>
<keyword evidence="15 20" id="KW-1133">Transmembrane helix</keyword>
<evidence type="ECO:0000259" key="21">
    <source>
        <dbReference type="PROSITE" id="PS50011"/>
    </source>
</evidence>
<evidence type="ECO:0000256" key="18">
    <source>
        <dbReference type="PROSITE-ProRule" id="PRU10141"/>
    </source>
</evidence>
<keyword evidence="9" id="KW-0479">Metal-binding</keyword>
<dbReference type="GO" id="GO:0043235">
    <property type="term" value="C:receptor complex"/>
    <property type="evidence" value="ECO:0007669"/>
    <property type="project" value="TreeGrafter"/>
</dbReference>
<dbReference type="PANTHER" id="PTHR23255:SF71">
    <property type="entry name" value="RECEPTOR PROTEIN SERINE_THREONINE KINASE"/>
    <property type="match status" value="1"/>
</dbReference>
<dbReference type="InterPro" id="IPR017441">
    <property type="entry name" value="Protein_kinase_ATP_BS"/>
</dbReference>
<dbReference type="CDD" id="cd23532">
    <property type="entry name" value="TFP_LU_ECD_BMPR1"/>
    <property type="match status" value="1"/>
</dbReference>
<evidence type="ECO:0000256" key="9">
    <source>
        <dbReference type="ARBA" id="ARBA00022723"/>
    </source>
</evidence>
<keyword evidence="11 18" id="KW-0547">Nucleotide-binding</keyword>
<feature type="domain" description="Protein kinase" evidence="21">
    <location>
        <begin position="190"/>
        <end position="486"/>
    </location>
</feature>
<dbReference type="PROSITE" id="PS00107">
    <property type="entry name" value="PROTEIN_KINASE_ATP"/>
    <property type="match status" value="1"/>
</dbReference>
<gene>
    <name evidence="23" type="primary">Bmpr1b</name>
</gene>
<dbReference type="InterPro" id="IPR000719">
    <property type="entry name" value="Prot_kinase_dom"/>
</dbReference>
<dbReference type="CDD" id="cd14056">
    <property type="entry name" value="STKc_TGFbR_I"/>
    <property type="match status" value="1"/>
</dbReference>
<evidence type="ECO:0000256" key="5">
    <source>
        <dbReference type="ARBA" id="ARBA00012401"/>
    </source>
</evidence>
<sequence length="540" mass="61321">MEEIRCRCLLDCPDLKFNSTCLLKPNAKCYKKLFINEDGEEELHAGCLPSQASKLDQCSKYTDPDFTLQTDLKCCNNGSMCNDQLHVSLHKPTENEENGYNIIIAIITIIFFLLFSTVVFWYTRRLCRREAERRRQIENENKNANRPVLHGRNGKHRGGGEMMNDWSSLVDTSSGSGMPLLTQRTVSKQIETVKEIGRGRYGTVMLGKWREEKVALKIFNSTDEDSWFRETEIYQTVLLRHENILGFIAADISGTGSWTQLFLITEYHENGSLFDYLQRKTVSVSEALKLAHTACSGLAHLHMEITGTKGKPAIAHRDIKSKNILVKQDGQCCIADMGLAVRYSRAVDKVDVGTYDRSRRQGTIRYMAPEVLAQRYHFDSFEAYTASDVYSFALVMWEILNRTDVGNGLVENYHVPYYDMVGADPDFDEMRKVVVAGNVRPEIMKHWVEHPVLSVFVTTMRECWSSRPESRLAMLRVRKTLRHIVNGFQKPEESSNSASDSSGSDRKPSESSSSEPLTSTTDPVEGRPPNAEPIHQTLIC</sequence>
<feature type="binding site" evidence="18">
    <location>
        <position position="217"/>
    </location>
    <ligand>
        <name>ATP</name>
        <dbReference type="ChEBI" id="CHEBI:30616"/>
    </ligand>
</feature>
<evidence type="ECO:0000256" key="10">
    <source>
        <dbReference type="ARBA" id="ARBA00022729"/>
    </source>
</evidence>
<dbReference type="InterPro" id="IPR011009">
    <property type="entry name" value="Kinase-like_dom_sf"/>
</dbReference>
<dbReference type="InterPro" id="IPR003605">
    <property type="entry name" value="GS_dom"/>
</dbReference>
<evidence type="ECO:0000256" key="17">
    <source>
        <dbReference type="ARBA" id="ARBA00023170"/>
    </source>
</evidence>
<evidence type="ECO:0000256" key="3">
    <source>
        <dbReference type="ARBA" id="ARBA00004479"/>
    </source>
</evidence>
<reference evidence="23" key="1">
    <citation type="submission" date="2020-04" db="EMBL/GenBank/DDBJ databases">
        <authorList>
            <person name="Neveu A P."/>
        </authorList>
    </citation>
    <scope>NUCLEOTIDE SEQUENCE</scope>
    <source>
        <tissue evidence="23">Whole embryo</tissue>
    </source>
</reference>
<evidence type="ECO:0000256" key="19">
    <source>
        <dbReference type="SAM" id="MobiDB-lite"/>
    </source>
</evidence>
<dbReference type="PROSITE" id="PS00108">
    <property type="entry name" value="PROTEIN_KINASE_ST"/>
    <property type="match status" value="1"/>
</dbReference>
<comment type="cofactor">
    <cofactor evidence="1">
        <name>Mn(2+)</name>
        <dbReference type="ChEBI" id="CHEBI:29035"/>
    </cofactor>
</comment>
<keyword evidence="14" id="KW-0460">Magnesium</keyword>
<feature type="domain" description="GS" evidence="22">
    <location>
        <begin position="160"/>
        <end position="189"/>
    </location>
</feature>
<dbReference type="AlphaFoldDB" id="A0A6F9D756"/>
<evidence type="ECO:0000256" key="11">
    <source>
        <dbReference type="ARBA" id="ARBA00022741"/>
    </source>
</evidence>
<evidence type="ECO:0000256" key="14">
    <source>
        <dbReference type="ARBA" id="ARBA00022842"/>
    </source>
</evidence>
<keyword evidence="17 23" id="KW-0675">Receptor</keyword>
<comment type="similarity">
    <text evidence="4">Belongs to the protein kinase superfamily. TKL Ser/Thr protein kinase family. TGFB receptor subfamily.</text>
</comment>
<dbReference type="PROSITE" id="PS51256">
    <property type="entry name" value="GS"/>
    <property type="match status" value="1"/>
</dbReference>
<keyword evidence="13 18" id="KW-0067">ATP-binding</keyword>
<evidence type="ECO:0000259" key="22">
    <source>
        <dbReference type="PROSITE" id="PS51256"/>
    </source>
</evidence>
<comment type="subcellular location">
    <subcellularLocation>
        <location evidence="3">Membrane</location>
        <topology evidence="3">Single-pass type I membrane protein</topology>
    </subcellularLocation>
</comment>
<evidence type="ECO:0000256" key="16">
    <source>
        <dbReference type="ARBA" id="ARBA00023136"/>
    </source>
</evidence>
<feature type="region of interest" description="Disordered" evidence="19">
    <location>
        <begin position="486"/>
        <end position="540"/>
    </location>
</feature>
<comment type="cofactor">
    <cofactor evidence="2">
        <name>Mg(2+)</name>
        <dbReference type="ChEBI" id="CHEBI:18420"/>
    </cofactor>
</comment>
<evidence type="ECO:0000256" key="12">
    <source>
        <dbReference type="ARBA" id="ARBA00022777"/>
    </source>
</evidence>
<dbReference type="Pfam" id="PF07714">
    <property type="entry name" value="PK_Tyr_Ser-Thr"/>
    <property type="match status" value="1"/>
</dbReference>
<dbReference type="EC" id="2.7.11.30" evidence="5"/>
<dbReference type="SMART" id="SM00467">
    <property type="entry name" value="GS"/>
    <property type="match status" value="1"/>
</dbReference>
<keyword evidence="8 20" id="KW-0812">Transmembrane</keyword>
<dbReference type="PROSITE" id="PS50011">
    <property type="entry name" value="PROTEIN_KINASE_DOM"/>
    <property type="match status" value="1"/>
</dbReference>
<evidence type="ECO:0000256" key="1">
    <source>
        <dbReference type="ARBA" id="ARBA00001936"/>
    </source>
</evidence>
<dbReference type="InterPro" id="IPR008271">
    <property type="entry name" value="Ser/Thr_kinase_AS"/>
</dbReference>
<feature type="region of interest" description="Disordered" evidence="19">
    <location>
        <begin position="138"/>
        <end position="157"/>
    </location>
</feature>
<organism evidence="23">
    <name type="scientific">Phallusia mammillata</name>
    <dbReference type="NCBI Taxonomy" id="59560"/>
    <lineage>
        <taxon>Eukaryota</taxon>
        <taxon>Metazoa</taxon>
        <taxon>Chordata</taxon>
        <taxon>Tunicata</taxon>
        <taxon>Ascidiacea</taxon>
        <taxon>Phlebobranchia</taxon>
        <taxon>Ascidiidae</taxon>
        <taxon>Phallusia</taxon>
    </lineage>
</organism>
<feature type="compositionally biased region" description="Low complexity" evidence="19">
    <location>
        <begin position="510"/>
        <end position="523"/>
    </location>
</feature>
<name>A0A6F9D756_9ASCI</name>
<evidence type="ECO:0000256" key="15">
    <source>
        <dbReference type="ARBA" id="ARBA00022989"/>
    </source>
</evidence>
<evidence type="ECO:0000256" key="2">
    <source>
        <dbReference type="ARBA" id="ARBA00001946"/>
    </source>
</evidence>
<dbReference type="InterPro" id="IPR000333">
    <property type="entry name" value="TGFB_receptor"/>
</dbReference>
<dbReference type="InterPro" id="IPR045860">
    <property type="entry name" value="Snake_toxin-like_sf"/>
</dbReference>
<evidence type="ECO:0000313" key="23">
    <source>
        <dbReference type="EMBL" id="CAB3225938.1"/>
    </source>
</evidence>
<keyword evidence="6" id="KW-0723">Serine/threonine-protein kinase</keyword>
<evidence type="ECO:0000256" key="13">
    <source>
        <dbReference type="ARBA" id="ARBA00022840"/>
    </source>
</evidence>
<evidence type="ECO:0000256" key="4">
    <source>
        <dbReference type="ARBA" id="ARBA00009605"/>
    </source>
</evidence>
<protein>
    <recommendedName>
        <fullName evidence="5">receptor protein serine/threonine kinase</fullName>
        <ecNumber evidence="5">2.7.11.30</ecNumber>
    </recommendedName>
</protein>
<dbReference type="Gene3D" id="1.10.510.10">
    <property type="entry name" value="Transferase(Phosphotransferase) domain 1"/>
    <property type="match status" value="1"/>
</dbReference>
<dbReference type="GO" id="GO:0004675">
    <property type="term" value="F:transmembrane receptor protein serine/threonine kinase activity"/>
    <property type="evidence" value="ECO:0007669"/>
    <property type="project" value="UniProtKB-EC"/>
</dbReference>
<dbReference type="Gene3D" id="3.30.200.20">
    <property type="entry name" value="Phosphorylase Kinase, domain 1"/>
    <property type="match status" value="1"/>
</dbReference>
<keyword evidence="16 20" id="KW-0472">Membrane</keyword>
<keyword evidence="7" id="KW-0808">Transferase</keyword>
<evidence type="ECO:0000256" key="20">
    <source>
        <dbReference type="SAM" id="Phobius"/>
    </source>
</evidence>
<dbReference type="InterPro" id="IPR001245">
    <property type="entry name" value="Ser-Thr/Tyr_kinase_cat_dom"/>
</dbReference>
<dbReference type="GO" id="GO:0005524">
    <property type="term" value="F:ATP binding"/>
    <property type="evidence" value="ECO:0007669"/>
    <property type="project" value="UniProtKB-UniRule"/>
</dbReference>
<proteinExistence type="evidence at transcript level"/>
<evidence type="ECO:0000256" key="7">
    <source>
        <dbReference type="ARBA" id="ARBA00022679"/>
    </source>
</evidence>
<accession>A0A6F9D756</accession>
<dbReference type="EMBL" id="LR783360">
    <property type="protein sequence ID" value="CAB3225938.1"/>
    <property type="molecule type" value="mRNA"/>
</dbReference>
<dbReference type="PANTHER" id="PTHR23255">
    <property type="entry name" value="TRANSFORMING GROWTH FACTOR-BETA RECEPTOR TYPE I AND II"/>
    <property type="match status" value="1"/>
</dbReference>
<dbReference type="GO" id="GO:0005886">
    <property type="term" value="C:plasma membrane"/>
    <property type="evidence" value="ECO:0007669"/>
    <property type="project" value="TreeGrafter"/>
</dbReference>
<keyword evidence="12" id="KW-0418">Kinase</keyword>
<dbReference type="Pfam" id="PF08515">
    <property type="entry name" value="TGF_beta_GS"/>
    <property type="match status" value="1"/>
</dbReference>
<dbReference type="FunFam" id="1.10.510.10:FF:000304">
    <property type="entry name" value="Receptor protein serine/threonine kinase"/>
    <property type="match status" value="1"/>
</dbReference>
<evidence type="ECO:0000256" key="6">
    <source>
        <dbReference type="ARBA" id="ARBA00022527"/>
    </source>
</evidence>
<dbReference type="GO" id="GO:0071363">
    <property type="term" value="P:cellular response to growth factor stimulus"/>
    <property type="evidence" value="ECO:0007669"/>
    <property type="project" value="TreeGrafter"/>
</dbReference>
<feature type="transmembrane region" description="Helical" evidence="20">
    <location>
        <begin position="102"/>
        <end position="123"/>
    </location>
</feature>
<dbReference type="Gene3D" id="2.10.60.10">
    <property type="entry name" value="CD59"/>
    <property type="match status" value="1"/>
</dbReference>